<reference evidence="12 13" key="1">
    <citation type="submission" date="2017-11" db="EMBL/GenBank/DDBJ databases">
        <title>Draft genome sequence of environmental isolate Aeromonas cavernicola sp. nov. MDC 2508.</title>
        <authorList>
            <person name="Colston S.M."/>
            <person name="Navarro A."/>
            <person name="Martinez-Murcia A.J."/>
            <person name="Graf J."/>
        </authorList>
    </citation>
    <scope>NUCLEOTIDE SEQUENCE [LARGE SCALE GENOMIC DNA]</scope>
    <source>
        <strain evidence="12 13">MDC 2508</strain>
    </source>
</reference>
<keyword evidence="3" id="KW-0547">Nucleotide-binding</keyword>
<dbReference type="GO" id="GO:0010043">
    <property type="term" value="P:response to zinc ion"/>
    <property type="evidence" value="ECO:0007669"/>
    <property type="project" value="TreeGrafter"/>
</dbReference>
<evidence type="ECO:0000256" key="3">
    <source>
        <dbReference type="ARBA" id="ARBA00022741"/>
    </source>
</evidence>
<dbReference type="Proteomes" id="UP000235861">
    <property type="component" value="Unassembled WGS sequence"/>
</dbReference>
<feature type="domain" description="ABC transporter" evidence="11">
    <location>
        <begin position="5"/>
        <end position="219"/>
    </location>
</feature>
<dbReference type="InterPro" id="IPR027417">
    <property type="entry name" value="P-loop_NTPase"/>
</dbReference>
<keyword evidence="7" id="KW-1278">Translocase</keyword>
<keyword evidence="13" id="KW-1185">Reference proteome</keyword>
<protein>
    <submittedName>
        <fullName evidence="12">Zinc ABC transporter ATP-binding protein ZnuC</fullName>
    </submittedName>
</protein>
<dbReference type="GO" id="GO:0016887">
    <property type="term" value="F:ATP hydrolysis activity"/>
    <property type="evidence" value="ECO:0007669"/>
    <property type="project" value="InterPro"/>
</dbReference>
<evidence type="ECO:0000256" key="7">
    <source>
        <dbReference type="ARBA" id="ARBA00022967"/>
    </source>
</evidence>
<dbReference type="AlphaFoldDB" id="A0A2H9U464"/>
<keyword evidence="9" id="KW-0472">Membrane</keyword>
<dbReference type="CDD" id="cd03235">
    <property type="entry name" value="ABC_Metallic_Cations"/>
    <property type="match status" value="1"/>
</dbReference>
<dbReference type="EMBL" id="PGGC01000093">
    <property type="protein sequence ID" value="PJG58769.1"/>
    <property type="molecule type" value="Genomic_DNA"/>
</dbReference>
<keyword evidence="4" id="KW-0862">Zinc</keyword>
<organism evidence="12 13">
    <name type="scientific">Aeromonas cavernicola</name>
    <dbReference type="NCBI Taxonomy" id="1006623"/>
    <lineage>
        <taxon>Bacteria</taxon>
        <taxon>Pseudomonadati</taxon>
        <taxon>Pseudomonadota</taxon>
        <taxon>Gammaproteobacteria</taxon>
        <taxon>Aeromonadales</taxon>
        <taxon>Aeromonadaceae</taxon>
        <taxon>Aeromonas</taxon>
    </lineage>
</organism>
<evidence type="ECO:0000256" key="4">
    <source>
        <dbReference type="ARBA" id="ARBA00022833"/>
    </source>
</evidence>
<keyword evidence="5 12" id="KW-0067">ATP-binding</keyword>
<dbReference type="InterPro" id="IPR003439">
    <property type="entry name" value="ABC_transporter-like_ATP-bd"/>
</dbReference>
<feature type="region of interest" description="Disordered" evidence="10">
    <location>
        <begin position="235"/>
        <end position="258"/>
    </location>
</feature>
<dbReference type="NCBIfam" id="NF007090">
    <property type="entry name" value="PRK09544.1"/>
    <property type="match status" value="1"/>
</dbReference>
<dbReference type="Pfam" id="PF00005">
    <property type="entry name" value="ABC_tran"/>
    <property type="match status" value="1"/>
</dbReference>
<dbReference type="PANTHER" id="PTHR42734:SF9">
    <property type="entry name" value="ZINC IMPORT ATP-BINDING PROTEIN ZNUC"/>
    <property type="match status" value="1"/>
</dbReference>
<dbReference type="FunFam" id="3.40.50.300:FF:000392">
    <property type="entry name" value="Zinc import ATP-binding protein ZnuC"/>
    <property type="match status" value="1"/>
</dbReference>
<accession>A0A2H9U464</accession>
<dbReference type="PROSITE" id="PS50893">
    <property type="entry name" value="ABC_TRANSPORTER_2"/>
    <property type="match status" value="1"/>
</dbReference>
<name>A0A2H9U464_9GAMM</name>
<proteinExistence type="predicted"/>
<dbReference type="InterPro" id="IPR017871">
    <property type="entry name" value="ABC_transporter-like_CS"/>
</dbReference>
<evidence type="ECO:0000313" key="12">
    <source>
        <dbReference type="EMBL" id="PJG58769.1"/>
    </source>
</evidence>
<dbReference type="RefSeq" id="WP_100294148.1">
    <property type="nucleotide sequence ID" value="NZ_PGGC01000093.1"/>
</dbReference>
<evidence type="ECO:0000256" key="6">
    <source>
        <dbReference type="ARBA" id="ARBA00022906"/>
    </source>
</evidence>
<dbReference type="PANTHER" id="PTHR42734">
    <property type="entry name" value="METAL TRANSPORT SYSTEM ATP-BINDING PROTEIN TM_0124-RELATED"/>
    <property type="match status" value="1"/>
</dbReference>
<dbReference type="GO" id="GO:0006829">
    <property type="term" value="P:zinc ion transport"/>
    <property type="evidence" value="ECO:0007669"/>
    <property type="project" value="UniProtKB-KW"/>
</dbReference>
<evidence type="ECO:0000256" key="9">
    <source>
        <dbReference type="ARBA" id="ARBA00023136"/>
    </source>
</evidence>
<dbReference type="OrthoDB" id="9780942at2"/>
<keyword evidence="2" id="KW-1003">Cell membrane</keyword>
<dbReference type="Gene3D" id="3.40.50.300">
    <property type="entry name" value="P-loop containing nucleotide triphosphate hydrolases"/>
    <property type="match status" value="1"/>
</dbReference>
<evidence type="ECO:0000256" key="5">
    <source>
        <dbReference type="ARBA" id="ARBA00022840"/>
    </source>
</evidence>
<sequence>MTQLVELKEICLSFDGLSVLEKVSFTLNKGKITTLVGPNGAGKSTLSKLVLGLLTPDSGHIIRNRDLRIGYVPQRLYLDPTLPLTVRRFLQLGKNGRLSIEEALARVGAEGLLENRMQKLSGGEMQRVLLARALLVKPELLVLDEPVQGVDINGQIELYTLISQLAAELNCAVLMVSHDLHLVMASTHEVICLNRHICCHGAPESVARHPEFARLFGRPEQEVLAVYTHHHHCNGEHHHHEQQAPIIRLPARNNAHSE</sequence>
<dbReference type="SMART" id="SM00382">
    <property type="entry name" value="AAA"/>
    <property type="match status" value="1"/>
</dbReference>
<evidence type="ECO:0000259" key="11">
    <source>
        <dbReference type="PROSITE" id="PS50893"/>
    </source>
</evidence>
<dbReference type="PROSITE" id="PS00211">
    <property type="entry name" value="ABC_TRANSPORTER_1"/>
    <property type="match status" value="1"/>
</dbReference>
<dbReference type="InterPro" id="IPR003593">
    <property type="entry name" value="AAA+_ATPase"/>
</dbReference>
<keyword evidence="1" id="KW-0813">Transport</keyword>
<dbReference type="InterPro" id="IPR050153">
    <property type="entry name" value="Metal_Ion_Import_ABC"/>
</dbReference>
<dbReference type="SUPFAM" id="SSF52540">
    <property type="entry name" value="P-loop containing nucleoside triphosphate hydrolases"/>
    <property type="match status" value="1"/>
</dbReference>
<dbReference type="GO" id="GO:0005524">
    <property type="term" value="F:ATP binding"/>
    <property type="evidence" value="ECO:0007669"/>
    <property type="project" value="UniProtKB-KW"/>
</dbReference>
<evidence type="ECO:0000256" key="8">
    <source>
        <dbReference type="ARBA" id="ARBA00023065"/>
    </source>
</evidence>
<comment type="caution">
    <text evidence="12">The sequence shown here is derived from an EMBL/GenBank/DDBJ whole genome shotgun (WGS) entry which is preliminary data.</text>
</comment>
<keyword evidence="6" id="KW-0864">Zinc transport</keyword>
<evidence type="ECO:0000313" key="13">
    <source>
        <dbReference type="Proteomes" id="UP000235861"/>
    </source>
</evidence>
<evidence type="ECO:0000256" key="10">
    <source>
        <dbReference type="SAM" id="MobiDB-lite"/>
    </source>
</evidence>
<evidence type="ECO:0000256" key="1">
    <source>
        <dbReference type="ARBA" id="ARBA00022448"/>
    </source>
</evidence>
<evidence type="ECO:0000256" key="2">
    <source>
        <dbReference type="ARBA" id="ARBA00022475"/>
    </source>
</evidence>
<gene>
    <name evidence="12" type="ORF">CUC53_10680</name>
</gene>
<keyword evidence="8" id="KW-0406">Ion transport</keyword>